<accession>A0A6S7I7W3</accession>
<dbReference type="EMBL" id="CACRXK020008402">
    <property type="protein sequence ID" value="CAB4014674.1"/>
    <property type="molecule type" value="Genomic_DNA"/>
</dbReference>
<dbReference type="AlphaFoldDB" id="A0A6S7I7W3"/>
<keyword evidence="2" id="KW-1185">Reference proteome</keyword>
<proteinExistence type="predicted"/>
<dbReference type="PANTHER" id="PTHR33845">
    <property type="entry name" value="C2H2-TYPE DOMAIN-CONTAINING PROTEIN"/>
    <property type="match status" value="1"/>
</dbReference>
<dbReference type="OrthoDB" id="5987529at2759"/>
<feature type="non-terminal residue" evidence="1">
    <location>
        <position position="1"/>
    </location>
</feature>
<gene>
    <name evidence="1" type="ORF">PACLA_8A053704</name>
</gene>
<dbReference type="Proteomes" id="UP001152795">
    <property type="component" value="Unassembled WGS sequence"/>
</dbReference>
<organism evidence="1 2">
    <name type="scientific">Paramuricea clavata</name>
    <name type="common">Red gorgonian</name>
    <name type="synonym">Violescent sea-whip</name>
    <dbReference type="NCBI Taxonomy" id="317549"/>
    <lineage>
        <taxon>Eukaryota</taxon>
        <taxon>Metazoa</taxon>
        <taxon>Cnidaria</taxon>
        <taxon>Anthozoa</taxon>
        <taxon>Octocorallia</taxon>
        <taxon>Malacalcyonacea</taxon>
        <taxon>Plexauridae</taxon>
        <taxon>Paramuricea</taxon>
    </lineage>
</organism>
<reference evidence="1" key="1">
    <citation type="submission" date="2020-04" db="EMBL/GenBank/DDBJ databases">
        <authorList>
            <person name="Alioto T."/>
            <person name="Alioto T."/>
            <person name="Gomez Garrido J."/>
        </authorList>
    </citation>
    <scope>NUCLEOTIDE SEQUENCE</scope>
    <source>
        <strain evidence="1">A484AB</strain>
    </source>
</reference>
<evidence type="ECO:0000313" key="2">
    <source>
        <dbReference type="Proteomes" id="UP001152795"/>
    </source>
</evidence>
<protein>
    <submittedName>
        <fullName evidence="1">Uncharacterized protein</fullName>
    </submittedName>
</protein>
<comment type="caution">
    <text evidence="1">The sequence shown here is derived from an EMBL/GenBank/DDBJ whole genome shotgun (WGS) entry which is preliminary data.</text>
</comment>
<name>A0A6S7I7W3_PARCT</name>
<sequence length="486" mass="55371">LNENTQNSYKQEEAKQEGADKKHINVLSFAHLFDSCTQDWFAVVSIAEDLLGNIKSIYPSVKTVYFRSDEAGCYHNSELIAALRDVGDRKGIAVTQYDYSEPQQGKDICDRIICPLKSSIHTYCNEGNDILSASDIHAAHTAHPVKGTSSLVNQINQSVSQLKVKKLTHFSAFHNFRYEDGGVRVWQAHGIGKGKKFKYTEIFTTDQEDTSLLVEKKFTVRQPSTQLVKTRENEDSEKESGLFYCTEAKCNYVCSSLDDLDLHQSFGEHCRFLDMRSAREHDGERRFKRDEWLTKTQIQGFFPDLQKPDAKDWPYQRKQSRIFRWITTKRKPNMSRSLVADANPQVVAENASIEDINIDHVACNVALNHKETANTTNTFTGNTVQLSTDKGRSWLCEAWNFLVICWNPVIILTLFSNGLKQRLCNYFSAHGHVVLLSGEQADHLIRGWNKPVPTMVLLAALIDSGVDFVRIISFGMKQKLDYIPYH</sequence>
<dbReference type="PANTHER" id="PTHR33845:SF1">
    <property type="entry name" value="C2H2-TYPE DOMAIN-CONTAINING PROTEIN"/>
    <property type="match status" value="1"/>
</dbReference>
<evidence type="ECO:0000313" key="1">
    <source>
        <dbReference type="EMBL" id="CAB4014674.1"/>
    </source>
</evidence>